<accession>A0A6J4VT54</accession>
<evidence type="ECO:0000256" key="1">
    <source>
        <dbReference type="SAM" id="MobiDB-lite"/>
    </source>
</evidence>
<evidence type="ECO:0000313" key="2">
    <source>
        <dbReference type="EMBL" id="CAA9584262.1"/>
    </source>
</evidence>
<reference evidence="2" key="1">
    <citation type="submission" date="2020-02" db="EMBL/GenBank/DDBJ databases">
        <authorList>
            <person name="Meier V. D."/>
        </authorList>
    </citation>
    <scope>NUCLEOTIDE SEQUENCE</scope>
    <source>
        <strain evidence="2">AVDCRST_MAG19</strain>
    </source>
</reference>
<sequence>MTGAGDRDSALNLGRGERLCQTGGSGGKRPALSPGSPSPFRGRGTVHYRR</sequence>
<dbReference type="AlphaFoldDB" id="A0A6J4VT54"/>
<name>A0A6J4VT54_9BACT</name>
<dbReference type="EMBL" id="CADCWL010000246">
    <property type="protein sequence ID" value="CAA9584262.1"/>
    <property type="molecule type" value="Genomic_DNA"/>
</dbReference>
<gene>
    <name evidence="2" type="ORF">AVDCRST_MAG19-4479</name>
</gene>
<proteinExistence type="predicted"/>
<organism evidence="2">
    <name type="scientific">uncultured Thermomicrobiales bacterium</name>
    <dbReference type="NCBI Taxonomy" id="1645740"/>
    <lineage>
        <taxon>Bacteria</taxon>
        <taxon>Pseudomonadati</taxon>
        <taxon>Thermomicrobiota</taxon>
        <taxon>Thermomicrobia</taxon>
        <taxon>Thermomicrobiales</taxon>
        <taxon>environmental samples</taxon>
    </lineage>
</organism>
<feature type="region of interest" description="Disordered" evidence="1">
    <location>
        <begin position="1"/>
        <end position="50"/>
    </location>
</feature>
<protein>
    <submittedName>
        <fullName evidence="2">Uncharacterized protein</fullName>
    </submittedName>
</protein>